<proteinExistence type="predicted"/>
<sequence>MRDLPFAFIPGQKYQYNHLEFCLLGAVMARVTSIPNQENLEKELLEPLSLG</sequence>
<dbReference type="InterPro" id="IPR012338">
    <property type="entry name" value="Beta-lactam/transpept-like"/>
</dbReference>
<comment type="caution">
    <text evidence="1">The sequence shown here is derived from an EMBL/GenBank/DDBJ whole genome shotgun (WGS) entry which is preliminary data.</text>
</comment>
<evidence type="ECO:0000313" key="1">
    <source>
        <dbReference type="EMBL" id="KAA6434872.1"/>
    </source>
</evidence>
<accession>A0A5M8QKS1</accession>
<reference evidence="1 2" key="1">
    <citation type="submission" date="2019-07" db="EMBL/GenBank/DDBJ databases">
        <authorList>
            <person name="Qu J.-H."/>
        </authorList>
    </citation>
    <scope>NUCLEOTIDE SEQUENCE [LARGE SCALE GENOMIC DNA]</scope>
    <source>
        <strain evidence="1 2">MDT1-10-3</strain>
    </source>
</reference>
<organism evidence="1 2">
    <name type="scientific">Rufibacter glacialis</name>
    <dbReference type="NCBI Taxonomy" id="1259555"/>
    <lineage>
        <taxon>Bacteria</taxon>
        <taxon>Pseudomonadati</taxon>
        <taxon>Bacteroidota</taxon>
        <taxon>Cytophagia</taxon>
        <taxon>Cytophagales</taxon>
        <taxon>Hymenobacteraceae</taxon>
        <taxon>Rufibacter</taxon>
    </lineage>
</organism>
<dbReference type="Gene3D" id="3.40.710.10">
    <property type="entry name" value="DD-peptidase/beta-lactamase superfamily"/>
    <property type="match status" value="1"/>
</dbReference>
<dbReference type="AlphaFoldDB" id="A0A5M8QKS1"/>
<dbReference type="SUPFAM" id="SSF56601">
    <property type="entry name" value="beta-lactamase/transpeptidase-like"/>
    <property type="match status" value="1"/>
</dbReference>
<gene>
    <name evidence="1" type="ORF">FOE74_11690</name>
</gene>
<dbReference type="EMBL" id="VKKZ01000020">
    <property type="protein sequence ID" value="KAA6434872.1"/>
    <property type="molecule type" value="Genomic_DNA"/>
</dbReference>
<dbReference type="OrthoDB" id="9793489at2"/>
<dbReference type="Proteomes" id="UP000323866">
    <property type="component" value="Unassembled WGS sequence"/>
</dbReference>
<evidence type="ECO:0000313" key="2">
    <source>
        <dbReference type="Proteomes" id="UP000323866"/>
    </source>
</evidence>
<protein>
    <submittedName>
        <fullName evidence="1">Beta-lactamase family protein</fullName>
    </submittedName>
</protein>
<reference evidence="1 2" key="2">
    <citation type="submission" date="2019-09" db="EMBL/GenBank/DDBJ databases">
        <title>A bacterium isolated from glacier soil.</title>
        <authorList>
            <person name="Liu Q."/>
        </authorList>
    </citation>
    <scope>NUCLEOTIDE SEQUENCE [LARGE SCALE GENOMIC DNA]</scope>
    <source>
        <strain evidence="1 2">MDT1-10-3</strain>
    </source>
</reference>
<name>A0A5M8QKS1_9BACT</name>